<evidence type="ECO:0000256" key="1">
    <source>
        <dbReference type="PROSITE-ProRule" id="PRU00409"/>
    </source>
</evidence>
<dbReference type="HOGENOM" id="CLU_016765_0_0_5"/>
<dbReference type="GO" id="GO:0005524">
    <property type="term" value="F:ATP binding"/>
    <property type="evidence" value="ECO:0007669"/>
    <property type="project" value="UniProtKB-UniRule"/>
</dbReference>
<sequence>MSAKPGPCSWKVCATLASARFCALCMRSSRGTATGPGCLSSPGRSVLPTSPPWWRKAACLSSWSVNTGCCGKKRRTGLSFPPLTTTVFTSTIPTLIYRKRPPPRWNACGFPSPVAILNRWRALAGRDCARAWCSTRPTLPSRELSMLLILSERKPETFPPSVAGLVVTPRAYIADPDRGKAGHPAVRVLNLSGDCAYLGLGYYASLLAEARGHTVLPSVETLVSLNRRVIRKFLLRDLNTALRARLGALGVGVERAPFSLFVAFGATPDPRFVRFARQVWEAFPVPLVEVLVTPCPRLDWRIKDIRPLSARDLPQGREAFFQEQLARVLGKGDWKAPRVRTQPRWSLAVLCDPADPTPASDKEALAKLARAGVRQGVGVTLLTRHDLPRLGEFDALFIRETTNVNHHTFAFARKAEAEGMPVIDDPTSILRCSNKVYLAERLAANGVPTPRTLVVDRRHLVQVEDHFKYPIVLKIPDGSFSRGVVKVEDREALVSLGRRLLASSDLILAQEFMPTAFDWRVGILNGQPLYVSQYMMSRHHWQIVKHNADGSEEYGGFRTFDVADAPAEIVALALRAANLMGNGLYGVDLKETERGCFVIEVNDNPSIDGGVEDHFLKGKLYDTLIGEFVRRLEENHHKKRH</sequence>
<keyword evidence="4" id="KW-1185">Reference proteome</keyword>
<dbReference type="GO" id="GO:0005737">
    <property type="term" value="C:cytoplasm"/>
    <property type="evidence" value="ECO:0007669"/>
    <property type="project" value="TreeGrafter"/>
</dbReference>
<dbReference type="InterPro" id="IPR011761">
    <property type="entry name" value="ATP-grasp"/>
</dbReference>
<name>H6SNQ5_PARPM</name>
<dbReference type="InterPro" id="IPR025839">
    <property type="entry name" value="RLAN_dom"/>
</dbReference>
<dbReference type="PANTHER" id="PTHR21621:SF0">
    <property type="entry name" value="BETA-CITRYLGLUTAMATE SYNTHASE B-RELATED"/>
    <property type="match status" value="1"/>
</dbReference>
<dbReference type="PROSITE" id="PS50975">
    <property type="entry name" value="ATP_GRASP"/>
    <property type="match status" value="1"/>
</dbReference>
<evidence type="ECO:0000313" key="3">
    <source>
        <dbReference type="EMBL" id="CCG09386.1"/>
    </source>
</evidence>
<keyword evidence="1" id="KW-0067">ATP-binding</keyword>
<dbReference type="SUPFAM" id="SSF56059">
    <property type="entry name" value="Glutathione synthetase ATP-binding domain-like"/>
    <property type="match status" value="1"/>
</dbReference>
<protein>
    <recommendedName>
        <fullName evidence="2">ATP-grasp domain-containing protein</fullName>
    </recommendedName>
</protein>
<proteinExistence type="predicted"/>
<accession>H6SNQ5</accession>
<dbReference type="Pfam" id="PF14401">
    <property type="entry name" value="RLAN"/>
    <property type="match status" value="1"/>
</dbReference>
<dbReference type="PANTHER" id="PTHR21621">
    <property type="entry name" value="RIBOSOMAL PROTEIN S6 MODIFICATION PROTEIN"/>
    <property type="match status" value="1"/>
</dbReference>
<dbReference type="eggNOG" id="COG0189">
    <property type="taxonomic scope" value="Bacteria"/>
</dbReference>
<evidence type="ECO:0000259" key="2">
    <source>
        <dbReference type="PROSITE" id="PS50975"/>
    </source>
</evidence>
<dbReference type="InterPro" id="IPR013815">
    <property type="entry name" value="ATP_grasp_subdomain_1"/>
</dbReference>
<dbReference type="GO" id="GO:0046872">
    <property type="term" value="F:metal ion binding"/>
    <property type="evidence" value="ECO:0007669"/>
    <property type="project" value="InterPro"/>
</dbReference>
<organism evidence="3 4">
    <name type="scientific">Pararhodospirillum photometricum DSM 122</name>
    <dbReference type="NCBI Taxonomy" id="1150469"/>
    <lineage>
        <taxon>Bacteria</taxon>
        <taxon>Pseudomonadati</taxon>
        <taxon>Pseudomonadota</taxon>
        <taxon>Alphaproteobacteria</taxon>
        <taxon>Rhodospirillales</taxon>
        <taxon>Rhodospirillaceae</taxon>
        <taxon>Pararhodospirillum</taxon>
    </lineage>
</organism>
<dbReference type="Proteomes" id="UP000033220">
    <property type="component" value="Chromosome DSM 122"/>
</dbReference>
<dbReference type="PATRIC" id="fig|1150469.3.peg.3127"/>
<feature type="domain" description="ATP-grasp" evidence="2">
    <location>
        <begin position="439"/>
        <end position="630"/>
    </location>
</feature>
<dbReference type="Gene3D" id="3.30.470.20">
    <property type="entry name" value="ATP-grasp fold, B domain"/>
    <property type="match status" value="1"/>
</dbReference>
<dbReference type="GO" id="GO:0009432">
    <property type="term" value="P:SOS response"/>
    <property type="evidence" value="ECO:0007669"/>
    <property type="project" value="TreeGrafter"/>
</dbReference>
<gene>
    <name evidence="3" type="ORF">RSPPHO_02760</name>
</gene>
<dbReference type="InterPro" id="IPR013651">
    <property type="entry name" value="ATP-grasp_RimK-type"/>
</dbReference>
<dbReference type="Pfam" id="PF08443">
    <property type="entry name" value="RimK"/>
    <property type="match status" value="1"/>
</dbReference>
<dbReference type="Gene3D" id="3.40.50.20">
    <property type="match status" value="1"/>
</dbReference>
<dbReference type="GO" id="GO:0018169">
    <property type="term" value="F:ribosomal S6-glutamic acid ligase activity"/>
    <property type="evidence" value="ECO:0007669"/>
    <property type="project" value="TreeGrafter"/>
</dbReference>
<dbReference type="AlphaFoldDB" id="H6SNQ5"/>
<evidence type="ECO:0000313" key="4">
    <source>
        <dbReference type="Proteomes" id="UP000033220"/>
    </source>
</evidence>
<keyword evidence="1" id="KW-0547">Nucleotide-binding</keyword>
<dbReference type="KEGG" id="rpm:RSPPHO_02760"/>
<dbReference type="Gene3D" id="3.30.1490.20">
    <property type="entry name" value="ATP-grasp fold, A domain"/>
    <property type="match status" value="1"/>
</dbReference>
<reference evidence="3 4" key="1">
    <citation type="submission" date="2012-02" db="EMBL/GenBank/DDBJ databases">
        <title>Shotgun genome sequence of Phaeospirillum photometricum DSM 122.</title>
        <authorList>
            <person name="Duquesne K."/>
            <person name="Sturgis J."/>
        </authorList>
    </citation>
    <scope>NUCLEOTIDE SEQUENCE [LARGE SCALE GENOMIC DNA]</scope>
    <source>
        <strain evidence="4">DSM122</strain>
    </source>
</reference>
<dbReference type="EMBL" id="HE663493">
    <property type="protein sequence ID" value="CCG09386.1"/>
    <property type="molecule type" value="Genomic_DNA"/>
</dbReference>